<dbReference type="EMBL" id="CP040602">
    <property type="protein sequence ID" value="QCU90720.1"/>
    <property type="molecule type" value="Genomic_DNA"/>
</dbReference>
<dbReference type="Proteomes" id="UP000304864">
    <property type="component" value="Chromosome"/>
</dbReference>
<dbReference type="KEGG" id="thig:FE785_08805"/>
<protein>
    <submittedName>
        <fullName evidence="1">Uncharacterized protein</fullName>
    </submittedName>
</protein>
<evidence type="ECO:0000313" key="1">
    <source>
        <dbReference type="EMBL" id="QCU90720.1"/>
    </source>
</evidence>
<proteinExistence type="predicted"/>
<sequence>MADIVLIDISTLIIHLGEDVMGVKTTRFGGVELSGKDADWFRQRIAQEPKKNMLAIKLLKEGREVADKQRAVAAR</sequence>
<dbReference type="AlphaFoldDB" id="A0A4P9K8B4"/>
<accession>A0A4P9K8B4</accession>
<organism evidence="1 2">
    <name type="scientific">Thiomicrorhabdus sediminis</name>
    <dbReference type="NCBI Taxonomy" id="2580412"/>
    <lineage>
        <taxon>Bacteria</taxon>
        <taxon>Pseudomonadati</taxon>
        <taxon>Pseudomonadota</taxon>
        <taxon>Gammaproteobacteria</taxon>
        <taxon>Thiotrichales</taxon>
        <taxon>Piscirickettsiaceae</taxon>
        <taxon>Thiomicrorhabdus</taxon>
    </lineage>
</organism>
<name>A0A4P9K8B4_9GAMM</name>
<gene>
    <name evidence="1" type="ORF">FE785_08805</name>
</gene>
<evidence type="ECO:0000313" key="2">
    <source>
        <dbReference type="Proteomes" id="UP000304864"/>
    </source>
</evidence>
<dbReference type="RefSeq" id="WP_138565394.1">
    <property type="nucleotide sequence ID" value="NZ_CP040602.1"/>
</dbReference>
<keyword evidence="2" id="KW-1185">Reference proteome</keyword>
<reference evidence="1 2" key="1">
    <citation type="submission" date="2019-05" db="EMBL/GenBank/DDBJ databases">
        <title>Thiomicrorhabdus sediminis sp. nov, a novel sulfur-oxidizing bacterium isolated from coastal sediment.</title>
        <authorList>
            <person name="Liu X."/>
        </authorList>
    </citation>
    <scope>NUCLEOTIDE SEQUENCE [LARGE SCALE GENOMIC DNA]</scope>
    <source>
        <strain evidence="1 2">G1</strain>
    </source>
</reference>